<comment type="cofactor">
    <cofactor evidence="12 14">
        <name>FAD</name>
        <dbReference type="ChEBI" id="CHEBI:57692"/>
    </cofactor>
    <text evidence="12 14">Binds 1 FAD per subunit.</text>
</comment>
<feature type="binding site" evidence="12">
    <location>
        <position position="335"/>
    </location>
    <ligand>
        <name>NAD(+)</name>
        <dbReference type="ChEBI" id="CHEBI:57540"/>
    </ligand>
</feature>
<evidence type="ECO:0000256" key="2">
    <source>
        <dbReference type="ARBA" id="ARBA00012608"/>
    </source>
</evidence>
<feature type="active site" description="Proton acceptor" evidence="11">
    <location>
        <position position="508"/>
    </location>
</feature>
<dbReference type="Gene3D" id="3.30.390.30">
    <property type="match status" value="1"/>
</dbReference>
<dbReference type="NCBIfam" id="TIGR01350">
    <property type="entry name" value="lipoamide_DH"/>
    <property type="match status" value="1"/>
</dbReference>
<keyword evidence="8" id="KW-1015">Disulfide bond</keyword>
<protein>
    <recommendedName>
        <fullName evidence="3 14">Dihydrolipoyl dehydrogenase</fullName>
        <ecNumber evidence="2 14">1.8.1.4</ecNumber>
    </recommendedName>
</protein>
<dbReference type="EC" id="1.8.1.4" evidence="2 14"/>
<dbReference type="AlphaFoldDB" id="A0A517QK87"/>
<dbReference type="PRINTS" id="PR00368">
    <property type="entry name" value="FADPNR"/>
</dbReference>
<evidence type="ECO:0000256" key="1">
    <source>
        <dbReference type="ARBA" id="ARBA00007532"/>
    </source>
</evidence>
<evidence type="ECO:0000256" key="10">
    <source>
        <dbReference type="ARBA" id="ARBA00049187"/>
    </source>
</evidence>
<feature type="domain" description="FAD/NAD(P)-binding" evidence="16">
    <location>
        <begin position="70"/>
        <end position="391"/>
    </location>
</feature>
<evidence type="ECO:0000313" key="17">
    <source>
        <dbReference type="EMBL" id="QDT32014.1"/>
    </source>
</evidence>
<name>A0A517QK87_9PLAN</name>
<dbReference type="InterPro" id="IPR050151">
    <property type="entry name" value="Class-I_Pyr_Nuc-Dis_Oxidored"/>
</dbReference>
<dbReference type="Pfam" id="PF02852">
    <property type="entry name" value="Pyr_redox_dim"/>
    <property type="match status" value="1"/>
</dbReference>
<dbReference type="Gene3D" id="3.50.50.60">
    <property type="entry name" value="FAD/NAD(P)-binding domain"/>
    <property type="match status" value="2"/>
</dbReference>
<organism evidence="17 18">
    <name type="scientific">Thalassoglobus polymorphus</name>
    <dbReference type="NCBI Taxonomy" id="2527994"/>
    <lineage>
        <taxon>Bacteria</taxon>
        <taxon>Pseudomonadati</taxon>
        <taxon>Planctomycetota</taxon>
        <taxon>Planctomycetia</taxon>
        <taxon>Planctomycetales</taxon>
        <taxon>Planctomycetaceae</taxon>
        <taxon>Thalassoglobus</taxon>
    </lineage>
</organism>
<comment type="catalytic activity">
    <reaction evidence="10 14">
        <text>N(6)-[(R)-dihydrolipoyl]-L-lysyl-[protein] + NAD(+) = N(6)-[(R)-lipoyl]-L-lysyl-[protein] + NADH + H(+)</text>
        <dbReference type="Rhea" id="RHEA:15045"/>
        <dbReference type="Rhea" id="RHEA-COMP:10474"/>
        <dbReference type="Rhea" id="RHEA-COMP:10475"/>
        <dbReference type="ChEBI" id="CHEBI:15378"/>
        <dbReference type="ChEBI" id="CHEBI:57540"/>
        <dbReference type="ChEBI" id="CHEBI:57945"/>
        <dbReference type="ChEBI" id="CHEBI:83099"/>
        <dbReference type="ChEBI" id="CHEBI:83100"/>
        <dbReference type="EC" id="1.8.1.4"/>
    </reaction>
</comment>
<keyword evidence="7 12" id="KW-0520">NAD</keyword>
<dbReference type="Pfam" id="PF07992">
    <property type="entry name" value="Pyr_redox_2"/>
    <property type="match status" value="1"/>
</dbReference>
<evidence type="ECO:0000256" key="5">
    <source>
        <dbReference type="ARBA" id="ARBA00022827"/>
    </source>
</evidence>
<dbReference type="InterPro" id="IPR036188">
    <property type="entry name" value="FAD/NAD-bd_sf"/>
</dbReference>
<dbReference type="InterPro" id="IPR001100">
    <property type="entry name" value="Pyr_nuc-diS_OxRdtase"/>
</dbReference>
<feature type="binding site" evidence="12">
    <location>
        <position position="376"/>
    </location>
    <ligand>
        <name>FAD</name>
        <dbReference type="ChEBI" id="CHEBI:57692"/>
    </ligand>
</feature>
<reference evidence="17 18" key="1">
    <citation type="submission" date="2019-02" db="EMBL/GenBank/DDBJ databases">
        <title>Deep-cultivation of Planctomycetes and their phenomic and genomic characterization uncovers novel biology.</title>
        <authorList>
            <person name="Wiegand S."/>
            <person name="Jogler M."/>
            <person name="Boedeker C."/>
            <person name="Pinto D."/>
            <person name="Vollmers J."/>
            <person name="Rivas-Marin E."/>
            <person name="Kohn T."/>
            <person name="Peeters S.H."/>
            <person name="Heuer A."/>
            <person name="Rast P."/>
            <person name="Oberbeckmann S."/>
            <person name="Bunk B."/>
            <person name="Jeske O."/>
            <person name="Meyerdierks A."/>
            <person name="Storesund J.E."/>
            <person name="Kallscheuer N."/>
            <person name="Luecker S."/>
            <person name="Lage O.M."/>
            <person name="Pohl T."/>
            <person name="Merkel B.J."/>
            <person name="Hornburger P."/>
            <person name="Mueller R.-W."/>
            <person name="Bruemmer F."/>
            <person name="Labrenz M."/>
            <person name="Spormann A.M."/>
            <person name="Op den Camp H."/>
            <person name="Overmann J."/>
            <person name="Amann R."/>
            <person name="Jetten M.S.M."/>
            <person name="Mascher T."/>
            <person name="Medema M.H."/>
            <person name="Devos D.P."/>
            <person name="Kaster A.-K."/>
            <person name="Ovreas L."/>
            <person name="Rohde M."/>
            <person name="Galperin M.Y."/>
            <person name="Jogler C."/>
        </authorList>
    </citation>
    <scope>NUCLEOTIDE SEQUENCE [LARGE SCALE GENOMIC DNA]</scope>
    <source>
        <strain evidence="17 18">Mal48</strain>
    </source>
</reference>
<evidence type="ECO:0000256" key="4">
    <source>
        <dbReference type="ARBA" id="ARBA00022630"/>
    </source>
</evidence>
<dbReference type="Proteomes" id="UP000315724">
    <property type="component" value="Chromosome"/>
</dbReference>
<evidence type="ECO:0000256" key="12">
    <source>
        <dbReference type="PIRSR" id="PIRSR000350-3"/>
    </source>
</evidence>
<feature type="binding site" evidence="12">
    <location>
        <begin position="382"/>
        <end position="385"/>
    </location>
    <ligand>
        <name>FAD</name>
        <dbReference type="ChEBI" id="CHEBI:57692"/>
    </ligand>
</feature>
<evidence type="ECO:0000259" key="16">
    <source>
        <dbReference type="Pfam" id="PF07992"/>
    </source>
</evidence>
<dbReference type="PROSITE" id="PS00076">
    <property type="entry name" value="PYRIDINE_REDOX_1"/>
    <property type="match status" value="1"/>
</dbReference>
<dbReference type="PANTHER" id="PTHR22912">
    <property type="entry name" value="DISULFIDE OXIDOREDUCTASE"/>
    <property type="match status" value="1"/>
</dbReference>
<evidence type="ECO:0000256" key="3">
    <source>
        <dbReference type="ARBA" id="ARBA00016961"/>
    </source>
</evidence>
<accession>A0A517QK87</accession>
<keyword evidence="9 14" id="KW-0676">Redox-active center</keyword>
<keyword evidence="5 12" id="KW-0274">FAD</keyword>
<evidence type="ECO:0000256" key="9">
    <source>
        <dbReference type="ARBA" id="ARBA00023284"/>
    </source>
</evidence>
<dbReference type="InterPro" id="IPR023753">
    <property type="entry name" value="FAD/NAD-binding_dom"/>
</dbReference>
<feature type="binding site" evidence="12">
    <location>
        <position position="179"/>
    </location>
    <ligand>
        <name>FAD</name>
        <dbReference type="ChEBI" id="CHEBI:57692"/>
    </ligand>
</feature>
<sequence length="535" mass="57915">MLGVLPRTGTILYRGETNLDFENRASRRIVYVWLVRNKPKKASRAIIEIIVFERKFCRNKKMANEPTHAELVVIGGGPGGYPAAFEAADQGMDVVLIDQDPRLGGVCLNRGCIPSKALLHLAKLIHEAEESKDWGITFCEPVIDLDKVREFKDSVVGKLTGGIKQLCDARGVTLVQARGELVDSSTVKLTKEDGSSSTMTFEHCIVAVGSRPTLPKFLDIGDDRVMTSTEALNLPDIPERLLVIGGGYIGLEMGSVYSALGSKVSVVEMMPDILMGADRDLVRPLRKRLDSQFEAIYTNTKLNSIQATSDGIVAELEGEGVDSPQTFDRVLVSVGRLPNGHGVGIENTKAKVTERGFIEVDRNMRTADPKILAVGDVAGEPMLAHKATREAKVAVETLRGEPAMFDNIAIPAVVFTDPEVAWCGLTETEAKERGQKVNVVRFPWAASGRAQTIGRTEGLTKMLVDPETERILGVGIVGPGAGELIAEGVLAVETAAVARDLAESIHAHPTLSETIMESAEASFAQATHVYRPKRK</sequence>
<evidence type="ECO:0000313" key="18">
    <source>
        <dbReference type="Proteomes" id="UP000315724"/>
    </source>
</evidence>
<dbReference type="FunFam" id="3.30.390.30:FF:000001">
    <property type="entry name" value="Dihydrolipoyl dehydrogenase"/>
    <property type="match status" value="1"/>
</dbReference>
<proteinExistence type="inferred from homology"/>
<evidence type="ECO:0000256" key="13">
    <source>
        <dbReference type="PIRSR" id="PIRSR000350-4"/>
    </source>
</evidence>
<dbReference type="InterPro" id="IPR012999">
    <property type="entry name" value="Pyr_OxRdtase_I_AS"/>
</dbReference>
<comment type="miscellaneous">
    <text evidence="14">The active site is a redox-active disulfide bond.</text>
</comment>
<dbReference type="GO" id="GO:0004148">
    <property type="term" value="F:dihydrolipoyl dehydrogenase (NADH) activity"/>
    <property type="evidence" value="ECO:0007669"/>
    <property type="project" value="UniProtKB-EC"/>
</dbReference>
<dbReference type="GO" id="GO:0050660">
    <property type="term" value="F:flavin adenine dinucleotide binding"/>
    <property type="evidence" value="ECO:0007669"/>
    <property type="project" value="InterPro"/>
</dbReference>
<feature type="disulfide bond" description="Redox-active" evidence="13">
    <location>
        <begin position="107"/>
        <end position="112"/>
    </location>
</feature>
<keyword evidence="4 14" id="KW-0285">Flavoprotein</keyword>
<evidence type="ECO:0000256" key="8">
    <source>
        <dbReference type="ARBA" id="ARBA00023157"/>
    </source>
</evidence>
<evidence type="ECO:0000256" key="6">
    <source>
        <dbReference type="ARBA" id="ARBA00023002"/>
    </source>
</evidence>
<comment type="similarity">
    <text evidence="1 14">Belongs to the class-I pyridine nucleotide-disulfide oxidoreductase family.</text>
</comment>
<dbReference type="GO" id="GO:0006103">
    <property type="term" value="P:2-oxoglutarate metabolic process"/>
    <property type="evidence" value="ECO:0007669"/>
    <property type="project" value="TreeGrafter"/>
</dbReference>
<evidence type="ECO:0000259" key="15">
    <source>
        <dbReference type="Pfam" id="PF02852"/>
    </source>
</evidence>
<dbReference type="PRINTS" id="PR00411">
    <property type="entry name" value="PNDRDTASEI"/>
</dbReference>
<dbReference type="EMBL" id="CP036267">
    <property type="protein sequence ID" value="QDT32014.1"/>
    <property type="molecule type" value="Genomic_DNA"/>
</dbReference>
<keyword evidence="18" id="KW-1185">Reference proteome</keyword>
<dbReference type="KEGG" id="tpol:Mal48_12540"/>
<dbReference type="SUPFAM" id="SSF51905">
    <property type="entry name" value="FAD/NAD(P)-binding domain"/>
    <property type="match status" value="1"/>
</dbReference>
<dbReference type="PANTHER" id="PTHR22912:SF160">
    <property type="entry name" value="DIHYDROLIPOYL DEHYDROGENASE"/>
    <property type="match status" value="1"/>
</dbReference>
<dbReference type="InterPro" id="IPR004099">
    <property type="entry name" value="Pyr_nucl-diS_OxRdtase_dimer"/>
</dbReference>
<dbReference type="SUPFAM" id="SSF55424">
    <property type="entry name" value="FAD/NAD-linked reductases, dimerisation (C-terminal) domain"/>
    <property type="match status" value="1"/>
</dbReference>
<feature type="binding site" evidence="12">
    <location>
        <position position="268"/>
    </location>
    <ligand>
        <name>NAD(+)</name>
        <dbReference type="ChEBI" id="CHEBI:57540"/>
    </ligand>
</feature>
<keyword evidence="12" id="KW-0547">Nucleotide-binding</keyword>
<keyword evidence="6 14" id="KW-0560">Oxidoreductase</keyword>
<dbReference type="PIRSF" id="PIRSF000350">
    <property type="entry name" value="Mercury_reductase_MerA"/>
    <property type="match status" value="1"/>
</dbReference>
<dbReference type="InterPro" id="IPR006258">
    <property type="entry name" value="Lipoamide_DH"/>
</dbReference>
<feature type="binding site" evidence="12">
    <location>
        <position position="116"/>
    </location>
    <ligand>
        <name>FAD</name>
        <dbReference type="ChEBI" id="CHEBI:57692"/>
    </ligand>
</feature>
<dbReference type="InterPro" id="IPR016156">
    <property type="entry name" value="FAD/NAD-linked_Rdtase_dimer_sf"/>
</dbReference>
<evidence type="ECO:0000256" key="11">
    <source>
        <dbReference type="PIRSR" id="PIRSR000350-2"/>
    </source>
</evidence>
<evidence type="ECO:0000256" key="7">
    <source>
        <dbReference type="ARBA" id="ARBA00023027"/>
    </source>
</evidence>
<evidence type="ECO:0000256" key="14">
    <source>
        <dbReference type="RuleBase" id="RU003692"/>
    </source>
</evidence>
<feature type="binding site" evidence="12">
    <location>
        <begin position="245"/>
        <end position="252"/>
    </location>
    <ligand>
        <name>NAD(+)</name>
        <dbReference type="ChEBI" id="CHEBI:57540"/>
    </ligand>
</feature>
<gene>
    <name evidence="17" type="primary">lpdA</name>
    <name evidence="17" type="ORF">Mal48_12540</name>
</gene>
<feature type="domain" description="Pyridine nucleotide-disulphide oxidoreductase dimerisation" evidence="15">
    <location>
        <begin position="410"/>
        <end position="518"/>
    </location>
</feature>